<organism evidence="4">
    <name type="scientific">Micromonas pusilla (strain CCMP1545)</name>
    <name type="common">Picoplanktonic green alga</name>
    <dbReference type="NCBI Taxonomy" id="564608"/>
    <lineage>
        <taxon>Eukaryota</taxon>
        <taxon>Viridiplantae</taxon>
        <taxon>Chlorophyta</taxon>
        <taxon>Mamiellophyceae</taxon>
        <taxon>Mamiellales</taxon>
        <taxon>Mamiellaceae</taxon>
        <taxon>Micromonas</taxon>
    </lineage>
</organism>
<proteinExistence type="predicted"/>
<dbReference type="OrthoDB" id="47513at2759"/>
<gene>
    <name evidence="3" type="ORF">MICPUCDRAFT_40071</name>
</gene>
<dbReference type="PROSITE" id="PS00018">
    <property type="entry name" value="EF_HAND_1"/>
    <property type="match status" value="1"/>
</dbReference>
<dbReference type="EMBL" id="GG663740">
    <property type="protein sequence ID" value="EEH56219.1"/>
    <property type="molecule type" value="Genomic_DNA"/>
</dbReference>
<keyword evidence="4" id="KW-1185">Reference proteome</keyword>
<dbReference type="SUPFAM" id="SSF47473">
    <property type="entry name" value="EF-hand"/>
    <property type="match status" value="1"/>
</dbReference>
<evidence type="ECO:0000259" key="2">
    <source>
        <dbReference type="PROSITE" id="PS50222"/>
    </source>
</evidence>
<dbReference type="InterPro" id="IPR011992">
    <property type="entry name" value="EF-hand-dom_pair"/>
</dbReference>
<evidence type="ECO:0000256" key="1">
    <source>
        <dbReference type="ARBA" id="ARBA00022837"/>
    </source>
</evidence>
<dbReference type="GO" id="GO:0005509">
    <property type="term" value="F:calcium ion binding"/>
    <property type="evidence" value="ECO:0007669"/>
    <property type="project" value="InterPro"/>
</dbReference>
<name>C1MTV5_MICPC</name>
<dbReference type="Pfam" id="PF13499">
    <property type="entry name" value="EF-hand_7"/>
    <property type="match status" value="1"/>
</dbReference>
<dbReference type="AlphaFoldDB" id="C1MTV5"/>
<dbReference type="InterPro" id="IPR002048">
    <property type="entry name" value="EF_hand_dom"/>
</dbReference>
<dbReference type="OMA" id="RAMCANV"/>
<keyword evidence="1" id="KW-0106">Calcium</keyword>
<dbReference type="Proteomes" id="UP000001876">
    <property type="component" value="Unassembled WGS sequence"/>
</dbReference>
<sequence>MRFPSFDVAGFLFGKVANTNRFDTMCDETFADVDHDDDGALAVAELRLAVMLFYDRLNARMPLGRRARPPSRAQLEELFRESDHDDDARLSEEEFRGLMRAMCANVSAGVAFELAKALLVVPAVGKLLMGALRRCAPGARKRLDEAGGFGSAAVSAASAAIVSKLPLARPKWAC</sequence>
<protein>
    <submittedName>
        <fullName evidence="3">Predicted protein</fullName>
    </submittedName>
</protein>
<reference evidence="3 4" key="1">
    <citation type="journal article" date="2009" name="Science">
        <title>Green evolution and dynamic adaptations revealed by genomes of the marine picoeukaryotes Micromonas.</title>
        <authorList>
            <person name="Worden A.Z."/>
            <person name="Lee J.H."/>
            <person name="Mock T."/>
            <person name="Rouze P."/>
            <person name="Simmons M.P."/>
            <person name="Aerts A.L."/>
            <person name="Allen A.E."/>
            <person name="Cuvelier M.L."/>
            <person name="Derelle E."/>
            <person name="Everett M.V."/>
            <person name="Foulon E."/>
            <person name="Grimwood J."/>
            <person name="Gundlach H."/>
            <person name="Henrissat B."/>
            <person name="Napoli C."/>
            <person name="McDonald S.M."/>
            <person name="Parker M.S."/>
            <person name="Rombauts S."/>
            <person name="Salamov A."/>
            <person name="Von Dassow P."/>
            <person name="Badger J.H."/>
            <person name="Coutinho P.M."/>
            <person name="Demir E."/>
            <person name="Dubchak I."/>
            <person name="Gentemann C."/>
            <person name="Eikrem W."/>
            <person name="Gready J.E."/>
            <person name="John U."/>
            <person name="Lanier W."/>
            <person name="Lindquist E.A."/>
            <person name="Lucas S."/>
            <person name="Mayer K.F."/>
            <person name="Moreau H."/>
            <person name="Not F."/>
            <person name="Otillar R."/>
            <person name="Panaud O."/>
            <person name="Pangilinan J."/>
            <person name="Paulsen I."/>
            <person name="Piegu B."/>
            <person name="Poliakov A."/>
            <person name="Robbens S."/>
            <person name="Schmutz J."/>
            <person name="Toulza E."/>
            <person name="Wyss T."/>
            <person name="Zelensky A."/>
            <person name="Zhou K."/>
            <person name="Armbrust E.V."/>
            <person name="Bhattacharya D."/>
            <person name="Goodenough U.W."/>
            <person name="Van de Peer Y."/>
            <person name="Grigoriev I.V."/>
        </authorList>
    </citation>
    <scope>NUCLEOTIDE SEQUENCE [LARGE SCALE GENOMIC DNA]</scope>
    <source>
        <strain evidence="3 4">CCMP1545</strain>
    </source>
</reference>
<dbReference type="InterPro" id="IPR018247">
    <property type="entry name" value="EF_Hand_1_Ca_BS"/>
</dbReference>
<feature type="domain" description="EF-hand" evidence="2">
    <location>
        <begin position="70"/>
        <end position="105"/>
    </location>
</feature>
<accession>C1MTV5</accession>
<dbReference type="Gene3D" id="1.10.238.10">
    <property type="entry name" value="EF-hand"/>
    <property type="match status" value="1"/>
</dbReference>
<dbReference type="GeneID" id="9684827"/>
<dbReference type="SMART" id="SM00054">
    <property type="entry name" value="EFh"/>
    <property type="match status" value="2"/>
</dbReference>
<evidence type="ECO:0000313" key="4">
    <source>
        <dbReference type="Proteomes" id="UP000001876"/>
    </source>
</evidence>
<dbReference type="eggNOG" id="ENOG502SEPS">
    <property type="taxonomic scope" value="Eukaryota"/>
</dbReference>
<dbReference type="RefSeq" id="XP_003059087.1">
    <property type="nucleotide sequence ID" value="XM_003059041.1"/>
</dbReference>
<dbReference type="PROSITE" id="PS50222">
    <property type="entry name" value="EF_HAND_2"/>
    <property type="match status" value="1"/>
</dbReference>
<dbReference type="KEGG" id="mpp:MICPUCDRAFT_40071"/>
<evidence type="ECO:0000313" key="3">
    <source>
        <dbReference type="EMBL" id="EEH56219.1"/>
    </source>
</evidence>